<feature type="transmembrane region" description="Helical" evidence="1">
    <location>
        <begin position="95"/>
        <end position="117"/>
    </location>
</feature>
<name>A0A9J7KP29_BRAFL</name>
<dbReference type="AlphaFoldDB" id="A0A9J7KP29"/>
<reference evidence="3" key="2">
    <citation type="submission" date="2025-08" db="UniProtKB">
        <authorList>
            <consortium name="RefSeq"/>
        </authorList>
    </citation>
    <scope>IDENTIFICATION</scope>
    <source>
        <strain evidence="3">S238N-H82</strain>
        <tissue evidence="3">Testes</tissue>
    </source>
</reference>
<gene>
    <name evidence="3" type="primary">LOC118410148</name>
</gene>
<reference evidence="2" key="1">
    <citation type="journal article" date="2020" name="Nat. Ecol. Evol.">
        <title>Deeply conserved synteny resolves early events in vertebrate evolution.</title>
        <authorList>
            <person name="Simakov O."/>
            <person name="Marletaz F."/>
            <person name="Yue J.X."/>
            <person name="O'Connell B."/>
            <person name="Jenkins J."/>
            <person name="Brandt A."/>
            <person name="Calef R."/>
            <person name="Tung C.H."/>
            <person name="Huang T.K."/>
            <person name="Schmutz J."/>
            <person name="Satoh N."/>
            <person name="Yu J.K."/>
            <person name="Putnam N.H."/>
            <person name="Green R.E."/>
            <person name="Rokhsar D.S."/>
        </authorList>
    </citation>
    <scope>NUCLEOTIDE SEQUENCE [LARGE SCALE GENOMIC DNA]</scope>
    <source>
        <strain evidence="2">S238N-H82</strain>
    </source>
</reference>
<accession>A0A9J7KP29</accession>
<evidence type="ECO:0000256" key="1">
    <source>
        <dbReference type="SAM" id="Phobius"/>
    </source>
</evidence>
<evidence type="ECO:0000313" key="2">
    <source>
        <dbReference type="Proteomes" id="UP000001554"/>
    </source>
</evidence>
<dbReference type="RefSeq" id="XP_035667570.1">
    <property type="nucleotide sequence ID" value="XM_035811677.1"/>
</dbReference>
<proteinExistence type="predicted"/>
<keyword evidence="1" id="KW-0812">Transmembrane</keyword>
<sequence>MPTVTASRQHPGIRRCREISGVIYETTVAFYTRGEAANSSPSLFISNRSVSEARAAKGEAKAHRSAGATRHIPEDVGRISGFIFEEIRGVQTAGAIVGIVLGILCFLLLLATLVYCLKRRWMPRTQIQTEMASEAAGEEHAQ</sequence>
<keyword evidence="1" id="KW-1133">Transmembrane helix</keyword>
<dbReference type="KEGG" id="bfo:118410148"/>
<dbReference type="GeneID" id="118410148"/>
<protein>
    <submittedName>
        <fullName evidence="3">Uncharacterized protein LOC118410148 isoform X1</fullName>
    </submittedName>
</protein>
<dbReference type="Proteomes" id="UP000001554">
    <property type="component" value="Chromosome 2"/>
</dbReference>
<keyword evidence="2" id="KW-1185">Reference proteome</keyword>
<evidence type="ECO:0000313" key="3">
    <source>
        <dbReference type="RefSeq" id="XP_035667570.1"/>
    </source>
</evidence>
<keyword evidence="1" id="KW-0472">Membrane</keyword>
<organism evidence="2 3">
    <name type="scientific">Branchiostoma floridae</name>
    <name type="common">Florida lancelet</name>
    <name type="synonym">Amphioxus</name>
    <dbReference type="NCBI Taxonomy" id="7739"/>
    <lineage>
        <taxon>Eukaryota</taxon>
        <taxon>Metazoa</taxon>
        <taxon>Chordata</taxon>
        <taxon>Cephalochordata</taxon>
        <taxon>Leptocardii</taxon>
        <taxon>Amphioxiformes</taxon>
        <taxon>Branchiostomatidae</taxon>
        <taxon>Branchiostoma</taxon>
    </lineage>
</organism>